<evidence type="ECO:0000256" key="7">
    <source>
        <dbReference type="RuleBase" id="RU000382"/>
    </source>
</evidence>
<proteinExistence type="inferred from homology"/>
<keyword evidence="8" id="KW-0032">Aminotransferase</keyword>
<organism evidence="8 9">
    <name type="scientific">Sulfitobacter aestuariivivens</name>
    <dbReference type="NCBI Taxonomy" id="2766981"/>
    <lineage>
        <taxon>Bacteria</taxon>
        <taxon>Pseudomonadati</taxon>
        <taxon>Pseudomonadota</taxon>
        <taxon>Alphaproteobacteria</taxon>
        <taxon>Rhodobacterales</taxon>
        <taxon>Roseobacteraceae</taxon>
        <taxon>Sulfitobacter</taxon>
    </lineage>
</organism>
<evidence type="ECO:0000256" key="4">
    <source>
        <dbReference type="ARBA" id="ARBA00022898"/>
    </source>
</evidence>
<dbReference type="GO" id="GO:0008483">
    <property type="term" value="F:transaminase activity"/>
    <property type="evidence" value="ECO:0007669"/>
    <property type="project" value="UniProtKB-KW"/>
</dbReference>
<comment type="similarity">
    <text evidence="2 7">Belongs to the group II decarboxylase family.</text>
</comment>
<dbReference type="InterPro" id="IPR015424">
    <property type="entry name" value="PyrdxlP-dep_Trfase"/>
</dbReference>
<dbReference type="GO" id="GO:0016831">
    <property type="term" value="F:carboxy-lyase activity"/>
    <property type="evidence" value="ECO:0007669"/>
    <property type="project" value="UniProtKB-KW"/>
</dbReference>
<dbReference type="InterPro" id="IPR015422">
    <property type="entry name" value="PyrdxlP-dep_Trfase_small"/>
</dbReference>
<dbReference type="Gene3D" id="3.40.640.10">
    <property type="entry name" value="Type I PLP-dependent aspartate aminotransferase-like (Major domain)"/>
    <property type="match status" value="1"/>
</dbReference>
<dbReference type="Proteomes" id="UP000635142">
    <property type="component" value="Unassembled WGS sequence"/>
</dbReference>
<evidence type="ECO:0000256" key="2">
    <source>
        <dbReference type="ARBA" id="ARBA00009533"/>
    </source>
</evidence>
<keyword evidence="3" id="KW-0210">Decarboxylase</keyword>
<protein>
    <submittedName>
        <fullName evidence="8">Aspartate aminotransferase family protein</fullName>
    </submittedName>
</protein>
<comment type="caution">
    <text evidence="8">The sequence shown here is derived from an EMBL/GenBank/DDBJ whole genome shotgun (WGS) entry which is preliminary data.</text>
</comment>
<dbReference type="InterPro" id="IPR010977">
    <property type="entry name" value="Aromatic_deC"/>
</dbReference>
<dbReference type="GO" id="GO:0019752">
    <property type="term" value="P:carboxylic acid metabolic process"/>
    <property type="evidence" value="ECO:0007669"/>
    <property type="project" value="InterPro"/>
</dbReference>
<dbReference type="PANTHER" id="PTHR11999">
    <property type="entry name" value="GROUP II PYRIDOXAL-5-PHOSPHATE DECARBOXYLASE"/>
    <property type="match status" value="1"/>
</dbReference>
<evidence type="ECO:0000256" key="1">
    <source>
        <dbReference type="ARBA" id="ARBA00001933"/>
    </source>
</evidence>
<dbReference type="PANTHER" id="PTHR11999:SF70">
    <property type="entry name" value="MIP05841P"/>
    <property type="match status" value="1"/>
</dbReference>
<reference evidence="8" key="1">
    <citation type="submission" date="2020-08" db="EMBL/GenBank/DDBJ databases">
        <title>Sulfitobacter aestuariivivens sp. nov., isolated from a tidal flat.</title>
        <authorList>
            <person name="Park S."/>
            <person name="Yoon J.-H."/>
        </authorList>
    </citation>
    <scope>NUCLEOTIDE SEQUENCE</scope>
    <source>
        <strain evidence="8">TSTF-M16</strain>
    </source>
</reference>
<accession>A0A927D264</accession>
<dbReference type="InterPro" id="IPR002129">
    <property type="entry name" value="PyrdxlP-dep_de-COase"/>
</dbReference>
<sequence length="474" mass="50647">MDVFETACQRAVAYRSEVANHPVKPQLDYHQMRARFAEPLPETGIPDCAVINELADRGEAGLMPITHPRFFGWVMGASAPVSVAADWLAAAWGQNAAMHSATPTAAAVEETAAGWLLEVLDLPREAAVGFVTGATAGSFAALAAARGALLRRSGWDCEADGLFGAPEVHVFISDDLHASVLSALRYLGFGERRVIRVDTDSEGRMLADDLARHCAGCDGPKLIIAQAGQINTGAFDPFARLADIAHENDAWLHVDAAFGLWARAVPELRSLTEGIERADSWVVDGHKWLQVPFDSGYAIVRDADALQRSMAICASYLPPQGVSDRPPSYLVPELSRKARGLPTWAALKSLGRSGVTAMVRQHCGLARQIAADLAQVPGISVMNDVVLNQVILRFGDDTDSAEQRKALATAVMDRVVADGTIFVAGAAWRGEWVMRISVISGAISDEDVAITTGAIRAAWTHVLGNAPSETAVSR</sequence>
<feature type="modified residue" description="N6-(pyridoxal phosphate)lysine" evidence="6">
    <location>
        <position position="287"/>
    </location>
</feature>
<gene>
    <name evidence="8" type="ORF">H9Q16_01370</name>
</gene>
<comment type="cofactor">
    <cofactor evidence="1 6 7">
        <name>pyridoxal 5'-phosphate</name>
        <dbReference type="ChEBI" id="CHEBI:597326"/>
    </cofactor>
</comment>
<dbReference type="Gene3D" id="3.90.1150.170">
    <property type="match status" value="1"/>
</dbReference>
<evidence type="ECO:0000313" key="9">
    <source>
        <dbReference type="Proteomes" id="UP000635142"/>
    </source>
</evidence>
<dbReference type="Pfam" id="PF00282">
    <property type="entry name" value="Pyridoxal_deC"/>
    <property type="match status" value="1"/>
</dbReference>
<keyword evidence="9" id="KW-1185">Reference proteome</keyword>
<keyword evidence="5 7" id="KW-0456">Lyase</keyword>
<dbReference type="EMBL" id="JACTAG010000001">
    <property type="protein sequence ID" value="MBD3662564.1"/>
    <property type="molecule type" value="Genomic_DNA"/>
</dbReference>
<name>A0A927D264_9RHOB</name>
<dbReference type="SUPFAM" id="SSF53383">
    <property type="entry name" value="PLP-dependent transferases"/>
    <property type="match status" value="1"/>
</dbReference>
<evidence type="ECO:0000313" key="8">
    <source>
        <dbReference type="EMBL" id="MBD3662564.1"/>
    </source>
</evidence>
<keyword evidence="4 6" id="KW-0663">Pyridoxal phosphate</keyword>
<keyword evidence="8" id="KW-0808">Transferase</keyword>
<dbReference type="InterPro" id="IPR015421">
    <property type="entry name" value="PyrdxlP-dep_Trfase_major"/>
</dbReference>
<dbReference type="Gene3D" id="3.90.1150.10">
    <property type="entry name" value="Aspartate Aminotransferase, domain 1"/>
    <property type="match status" value="1"/>
</dbReference>
<evidence type="ECO:0000256" key="6">
    <source>
        <dbReference type="PIRSR" id="PIRSR602129-50"/>
    </source>
</evidence>
<dbReference type="RefSeq" id="WP_191073589.1">
    <property type="nucleotide sequence ID" value="NZ_JBHSVY010000001.1"/>
</dbReference>
<evidence type="ECO:0000256" key="5">
    <source>
        <dbReference type="ARBA" id="ARBA00023239"/>
    </source>
</evidence>
<evidence type="ECO:0000256" key="3">
    <source>
        <dbReference type="ARBA" id="ARBA00022793"/>
    </source>
</evidence>
<dbReference type="GO" id="GO:0030170">
    <property type="term" value="F:pyridoxal phosphate binding"/>
    <property type="evidence" value="ECO:0007669"/>
    <property type="project" value="InterPro"/>
</dbReference>
<dbReference type="AlphaFoldDB" id="A0A927D264"/>